<dbReference type="EMBL" id="LR796475">
    <property type="protein sequence ID" value="CAB4147148.1"/>
    <property type="molecule type" value="Genomic_DNA"/>
</dbReference>
<reference evidence="1" key="1">
    <citation type="submission" date="2020-04" db="EMBL/GenBank/DDBJ databases">
        <authorList>
            <person name="Chiriac C."/>
            <person name="Salcher M."/>
            <person name="Ghai R."/>
            <person name="Kavagutti S V."/>
        </authorList>
    </citation>
    <scope>NUCLEOTIDE SEQUENCE</scope>
</reference>
<evidence type="ECO:0000313" key="1">
    <source>
        <dbReference type="EMBL" id="CAB4147148.1"/>
    </source>
</evidence>
<organism evidence="1">
    <name type="scientific">uncultured Caudovirales phage</name>
    <dbReference type="NCBI Taxonomy" id="2100421"/>
    <lineage>
        <taxon>Viruses</taxon>
        <taxon>Duplodnaviria</taxon>
        <taxon>Heunggongvirae</taxon>
        <taxon>Uroviricota</taxon>
        <taxon>Caudoviricetes</taxon>
        <taxon>Peduoviridae</taxon>
        <taxon>Maltschvirus</taxon>
        <taxon>Maltschvirus maltsch</taxon>
    </lineage>
</organism>
<sequence>MTLYKTGRSTDYRGAEAPPKRYAIRPYENTTEIIDQFERMHKGFVPVCADGSAIVWVQDSTLSADDREWCWQTARQIEREAEIAAIRKPRAASPLRRNVSQIESEIAAVLALRPDATAHDIRIVTGIEHSRVLRSETSIMAHMGEKVKHG</sequence>
<accession>A0A6J5MKT8</accession>
<gene>
    <name evidence="1" type="ORF">UFOVP505_16</name>
</gene>
<protein>
    <submittedName>
        <fullName evidence="1">Uncharacterized protein</fullName>
    </submittedName>
</protein>
<proteinExistence type="predicted"/>
<name>A0A6J5MKT8_9CAUD</name>